<reference evidence="2 3" key="1">
    <citation type="submission" date="2021-06" db="EMBL/GenBank/DDBJ databases">
        <authorList>
            <person name="Kallberg Y."/>
            <person name="Tangrot J."/>
            <person name="Rosling A."/>
        </authorList>
    </citation>
    <scope>NUCLEOTIDE SEQUENCE [LARGE SCALE GENOMIC DNA]</scope>
    <source>
        <strain evidence="2 3">120-4 pot B 10/14</strain>
    </source>
</reference>
<comment type="caution">
    <text evidence="2">The sequence shown here is derived from an EMBL/GenBank/DDBJ whole genome shotgun (WGS) entry which is preliminary data.</text>
</comment>
<keyword evidence="1" id="KW-0472">Membrane</keyword>
<accession>A0ABN7UWE8</accession>
<feature type="transmembrane region" description="Helical" evidence="1">
    <location>
        <begin position="724"/>
        <end position="747"/>
    </location>
</feature>
<keyword evidence="1" id="KW-1133">Transmembrane helix</keyword>
<keyword evidence="1" id="KW-0812">Transmembrane</keyword>
<proteinExistence type="predicted"/>
<dbReference type="EMBL" id="CAJVQB010006750">
    <property type="protein sequence ID" value="CAG8690906.1"/>
    <property type="molecule type" value="Genomic_DNA"/>
</dbReference>
<organism evidence="2 3">
    <name type="scientific">Gigaspora margarita</name>
    <dbReference type="NCBI Taxonomy" id="4874"/>
    <lineage>
        <taxon>Eukaryota</taxon>
        <taxon>Fungi</taxon>
        <taxon>Fungi incertae sedis</taxon>
        <taxon>Mucoromycota</taxon>
        <taxon>Glomeromycotina</taxon>
        <taxon>Glomeromycetes</taxon>
        <taxon>Diversisporales</taxon>
        <taxon>Gigasporaceae</taxon>
        <taxon>Gigaspora</taxon>
    </lineage>
</organism>
<feature type="transmembrane region" description="Helical" evidence="1">
    <location>
        <begin position="807"/>
        <end position="830"/>
    </location>
</feature>
<feature type="transmembrane region" description="Helical" evidence="1">
    <location>
        <begin position="618"/>
        <end position="637"/>
    </location>
</feature>
<protein>
    <submittedName>
        <fullName evidence="2">22574_t:CDS:1</fullName>
    </submittedName>
</protein>
<gene>
    <name evidence="2" type="ORF">GMARGA_LOCUS11505</name>
</gene>
<sequence>MHHADSYDNGTLLIGEKASNSYFPKFTEIHIIFTNGTNTTIDLLKLFNTNDSIIQFNALEPSFIFLAIDQQVQFEAGFLVTNIAIDRIKWAKYTVPLKLANNSTISKISKISEGDIPFPSNANPYNFGGETLKAYTLFQKVDGGYGIAYCLTYPNNLPSHLDSNITDVAPYITVHVAFIPNSNTSKAIGPFVIYTTRNISNIVFLDSCQSRYDSRGNECLISEINANARNLPAPGVVKITFLSTGSVMNIMPIPISTTSSSSITFYKYFSLHYGGDLFIKYSLTNESAKILGYYSDDSLTSFKQWDIPENLTIMAATEAYNRISSGLMINNTFWLALKDINKNWSIVTSEMPRYLKDVGFQNNLITSSYPGINQTSLNLYSNDSLNITYRNPISQSFGNISIYQINESDTKPLLLRQSFSGLSYCTILSDNITISCPILPSTFSVPAASYMILVDNGFVQDADLQEQIRGITNGLWIVQTKSHDDPYTYSEQISGTILLSEDGTKYYNNLTSEQKDLFPIILCEELAQSIPIISSRLYFSGRINIDVKTSNKLFEIIISDSKNLSQPNAKQIMKDLKSLIGNKFITILSTLPHTIYIDDKHQFEQTPNLWDEILERKYWFIGFGIGLIILFIIYLLARHKHNKIKQKPEKCFYKKTFLPIPKCPHDEKCLLPNNCIKMQEDYYKENFSAKQCRQSVLLTSCLSLFHMALNILFIIGNAKDVPELYVPSIVFFSINIGLDFIFAVAIFTRKKKYSKYYFDKWLIVNLKWAALFTVLSSADVEILLILNSHLGGFEIFNAPFSKATRNYIFWCKVFTIIIDSIPWLIIQVLYRLKTITYQIIPLIDLVISCISLITYILIKIYGYLHETHNKRTTESKKDDEENEIGEEKMINKEKRKEDISNSKQEIININENNNANNMRQTNSIIEEIKESVDNIDNDNVLIKNNEFLTTDNEFSDLADILNYIDKYKI</sequence>
<feature type="transmembrane region" description="Helical" evidence="1">
    <location>
        <begin position="842"/>
        <end position="864"/>
    </location>
</feature>
<evidence type="ECO:0000313" key="3">
    <source>
        <dbReference type="Proteomes" id="UP000789901"/>
    </source>
</evidence>
<feature type="transmembrane region" description="Helical" evidence="1">
    <location>
        <begin position="696"/>
        <end position="718"/>
    </location>
</feature>
<evidence type="ECO:0000313" key="2">
    <source>
        <dbReference type="EMBL" id="CAG8690906.1"/>
    </source>
</evidence>
<name>A0ABN7UWE8_GIGMA</name>
<dbReference type="Proteomes" id="UP000789901">
    <property type="component" value="Unassembled WGS sequence"/>
</dbReference>
<keyword evidence="3" id="KW-1185">Reference proteome</keyword>
<evidence type="ECO:0000256" key="1">
    <source>
        <dbReference type="SAM" id="Phobius"/>
    </source>
</evidence>